<dbReference type="RefSeq" id="WP_262875286.1">
    <property type="nucleotide sequence ID" value="NZ_BAABKW010000007.1"/>
</dbReference>
<evidence type="ECO:0000313" key="2">
    <source>
        <dbReference type="Proteomes" id="UP001596507"/>
    </source>
</evidence>
<organism evidence="1 2">
    <name type="scientific">Microbacterium fluvii</name>
    <dbReference type="NCBI Taxonomy" id="415215"/>
    <lineage>
        <taxon>Bacteria</taxon>
        <taxon>Bacillati</taxon>
        <taxon>Actinomycetota</taxon>
        <taxon>Actinomycetes</taxon>
        <taxon>Micrococcales</taxon>
        <taxon>Microbacteriaceae</taxon>
        <taxon>Microbacterium</taxon>
    </lineage>
</organism>
<dbReference type="SUPFAM" id="SSF50129">
    <property type="entry name" value="GroES-like"/>
    <property type="match status" value="1"/>
</dbReference>
<proteinExistence type="predicted"/>
<sequence length="314" mass="32074">MRAVVLTAPDAAPEAAEFPEPAPVPGHEPLRLVGAGLHQVVRSLAAGRHYGSGAQYPLVPGVDAVARTADGRLVYTGWPRAPWGTMAETLATPVGLELPSGADPFAIAAGMNPAMSGWMPLSQHLEARGALGTVLVLGATGMSGGMAVREAFALGAERVIAAGRDAGALEALRATGAEPVSIADGPDELAAAVSAHTPSLVLDYLWGPVAETAFAALGRRGLDDDTADISYVQIGGLAGLDARVPAALLRSRSIRISGSGAGSVSTERMLAELPRIMGLIADGTLPVPYTAYPFSRAAEAWGHTGRSRAVIVPD</sequence>
<dbReference type="SUPFAM" id="SSF51735">
    <property type="entry name" value="NAD(P)-binding Rossmann-fold domains"/>
    <property type="match status" value="1"/>
</dbReference>
<dbReference type="InterPro" id="IPR036291">
    <property type="entry name" value="NAD(P)-bd_dom_sf"/>
</dbReference>
<keyword evidence="2" id="KW-1185">Reference proteome</keyword>
<protein>
    <submittedName>
        <fullName evidence="1">Zinc-binding alcohol dehydrogenase family protein</fullName>
    </submittedName>
</protein>
<reference evidence="2" key="1">
    <citation type="journal article" date="2019" name="Int. J. Syst. Evol. Microbiol.">
        <title>The Global Catalogue of Microorganisms (GCM) 10K type strain sequencing project: providing services to taxonomists for standard genome sequencing and annotation.</title>
        <authorList>
            <consortium name="The Broad Institute Genomics Platform"/>
            <consortium name="The Broad Institute Genome Sequencing Center for Infectious Disease"/>
            <person name="Wu L."/>
            <person name="Ma J."/>
        </authorList>
    </citation>
    <scope>NUCLEOTIDE SEQUENCE [LARGE SCALE GENOMIC DNA]</scope>
    <source>
        <strain evidence="2">CGMCC 1.15772</strain>
    </source>
</reference>
<gene>
    <name evidence="1" type="ORF">ACFQRL_15460</name>
</gene>
<dbReference type="PANTHER" id="PTHR43677">
    <property type="entry name" value="SHORT-CHAIN DEHYDROGENASE/REDUCTASE"/>
    <property type="match status" value="1"/>
</dbReference>
<dbReference type="EMBL" id="JBHTBE010000004">
    <property type="protein sequence ID" value="MFC7270359.1"/>
    <property type="molecule type" value="Genomic_DNA"/>
</dbReference>
<dbReference type="Gene3D" id="3.90.180.10">
    <property type="entry name" value="Medium-chain alcohol dehydrogenases, catalytic domain"/>
    <property type="match status" value="1"/>
</dbReference>
<comment type="caution">
    <text evidence="1">The sequence shown here is derived from an EMBL/GenBank/DDBJ whole genome shotgun (WGS) entry which is preliminary data.</text>
</comment>
<accession>A0ABW2HGH7</accession>
<evidence type="ECO:0000313" key="1">
    <source>
        <dbReference type="EMBL" id="MFC7270359.1"/>
    </source>
</evidence>
<name>A0ABW2HGH7_9MICO</name>
<dbReference type="Proteomes" id="UP001596507">
    <property type="component" value="Unassembled WGS sequence"/>
</dbReference>
<dbReference type="InterPro" id="IPR011032">
    <property type="entry name" value="GroES-like_sf"/>
</dbReference>
<dbReference type="InterPro" id="IPR051397">
    <property type="entry name" value="Zn-ADH-like_protein"/>
</dbReference>
<dbReference type="PANTHER" id="PTHR43677:SF11">
    <property type="entry name" value="ZINC-CONTAINING ALCOHOL DEHYDROGENASE"/>
    <property type="match status" value="1"/>
</dbReference>